<gene>
    <name evidence="1" type="ORF">O3G_MSEX013351</name>
</gene>
<dbReference type="Proteomes" id="UP000791440">
    <property type="component" value="Unassembled WGS sequence"/>
</dbReference>
<proteinExistence type="predicted"/>
<accession>A0A921ZRB2</accession>
<dbReference type="AlphaFoldDB" id="A0A921ZRB2"/>
<reference evidence="1" key="2">
    <citation type="submission" date="2020-12" db="EMBL/GenBank/DDBJ databases">
        <authorList>
            <person name="Kanost M."/>
        </authorList>
    </citation>
    <scope>NUCLEOTIDE SEQUENCE</scope>
</reference>
<reference evidence="1" key="1">
    <citation type="journal article" date="2016" name="Insect Biochem. Mol. Biol.">
        <title>Multifaceted biological insights from a draft genome sequence of the tobacco hornworm moth, Manduca sexta.</title>
        <authorList>
            <person name="Kanost M.R."/>
            <person name="Arrese E.L."/>
            <person name="Cao X."/>
            <person name="Chen Y.R."/>
            <person name="Chellapilla S."/>
            <person name="Goldsmith M.R."/>
            <person name="Grosse-Wilde E."/>
            <person name="Heckel D.G."/>
            <person name="Herndon N."/>
            <person name="Jiang H."/>
            <person name="Papanicolaou A."/>
            <person name="Qu J."/>
            <person name="Soulages J.L."/>
            <person name="Vogel H."/>
            <person name="Walters J."/>
            <person name="Waterhouse R.M."/>
            <person name="Ahn S.J."/>
            <person name="Almeida F.C."/>
            <person name="An C."/>
            <person name="Aqrawi P."/>
            <person name="Bretschneider A."/>
            <person name="Bryant W.B."/>
            <person name="Bucks S."/>
            <person name="Chao H."/>
            <person name="Chevignon G."/>
            <person name="Christen J.M."/>
            <person name="Clarke D.F."/>
            <person name="Dittmer N.T."/>
            <person name="Ferguson L.C.F."/>
            <person name="Garavelou S."/>
            <person name="Gordon K.H.J."/>
            <person name="Gunaratna R.T."/>
            <person name="Han Y."/>
            <person name="Hauser F."/>
            <person name="He Y."/>
            <person name="Heidel-Fischer H."/>
            <person name="Hirsh A."/>
            <person name="Hu Y."/>
            <person name="Jiang H."/>
            <person name="Kalra D."/>
            <person name="Klinner C."/>
            <person name="Konig C."/>
            <person name="Kovar C."/>
            <person name="Kroll A.R."/>
            <person name="Kuwar S.S."/>
            <person name="Lee S.L."/>
            <person name="Lehman R."/>
            <person name="Li K."/>
            <person name="Li Z."/>
            <person name="Liang H."/>
            <person name="Lovelace S."/>
            <person name="Lu Z."/>
            <person name="Mansfield J.H."/>
            <person name="McCulloch K.J."/>
            <person name="Mathew T."/>
            <person name="Morton B."/>
            <person name="Muzny D.M."/>
            <person name="Neunemann D."/>
            <person name="Ongeri F."/>
            <person name="Pauchet Y."/>
            <person name="Pu L.L."/>
            <person name="Pyrousis I."/>
            <person name="Rao X.J."/>
            <person name="Redding A."/>
            <person name="Roesel C."/>
            <person name="Sanchez-Gracia A."/>
            <person name="Schaack S."/>
            <person name="Shukla A."/>
            <person name="Tetreau G."/>
            <person name="Wang Y."/>
            <person name="Xiong G.H."/>
            <person name="Traut W."/>
            <person name="Walsh T.K."/>
            <person name="Worley K.C."/>
            <person name="Wu D."/>
            <person name="Wu W."/>
            <person name="Wu Y.Q."/>
            <person name="Zhang X."/>
            <person name="Zou Z."/>
            <person name="Zucker H."/>
            <person name="Briscoe A.D."/>
            <person name="Burmester T."/>
            <person name="Clem R.J."/>
            <person name="Feyereisen R."/>
            <person name="Grimmelikhuijzen C.J.P."/>
            <person name="Hamodrakas S.J."/>
            <person name="Hansson B.S."/>
            <person name="Huguet E."/>
            <person name="Jermiin L.S."/>
            <person name="Lan Q."/>
            <person name="Lehman H.K."/>
            <person name="Lorenzen M."/>
            <person name="Merzendorfer H."/>
            <person name="Michalopoulos I."/>
            <person name="Morton D.B."/>
            <person name="Muthukrishnan S."/>
            <person name="Oakeshott J.G."/>
            <person name="Palmer W."/>
            <person name="Park Y."/>
            <person name="Passarelli A.L."/>
            <person name="Rozas J."/>
            <person name="Schwartz L.M."/>
            <person name="Smith W."/>
            <person name="Southgate A."/>
            <person name="Vilcinskas A."/>
            <person name="Vogt R."/>
            <person name="Wang P."/>
            <person name="Werren J."/>
            <person name="Yu X.Q."/>
            <person name="Zhou J.J."/>
            <person name="Brown S.J."/>
            <person name="Scherer S.E."/>
            <person name="Richards S."/>
            <person name="Blissard G.W."/>
        </authorList>
    </citation>
    <scope>NUCLEOTIDE SEQUENCE</scope>
</reference>
<keyword evidence="2" id="KW-1185">Reference proteome</keyword>
<evidence type="ECO:0000313" key="1">
    <source>
        <dbReference type="EMBL" id="KAG6462586.1"/>
    </source>
</evidence>
<feature type="non-terminal residue" evidence="1">
    <location>
        <position position="1"/>
    </location>
</feature>
<evidence type="ECO:0000313" key="2">
    <source>
        <dbReference type="Proteomes" id="UP000791440"/>
    </source>
</evidence>
<sequence>VRGDRAPRVVAEVQICIIMQISSYKRAGLQYSMRWPRGLILQQLAVKVLLGVSYFGTCPAPTHGVACFSACRRVVYNTAHECVFYVLHYAYFSAKRDDYKQRKNTPSHAMLRNAVQCANRLSLTISTVKHDEEM</sequence>
<name>A0A921ZRB2_MANSE</name>
<organism evidence="1 2">
    <name type="scientific">Manduca sexta</name>
    <name type="common">Tobacco hawkmoth</name>
    <name type="synonym">Tobacco hornworm</name>
    <dbReference type="NCBI Taxonomy" id="7130"/>
    <lineage>
        <taxon>Eukaryota</taxon>
        <taxon>Metazoa</taxon>
        <taxon>Ecdysozoa</taxon>
        <taxon>Arthropoda</taxon>
        <taxon>Hexapoda</taxon>
        <taxon>Insecta</taxon>
        <taxon>Pterygota</taxon>
        <taxon>Neoptera</taxon>
        <taxon>Endopterygota</taxon>
        <taxon>Lepidoptera</taxon>
        <taxon>Glossata</taxon>
        <taxon>Ditrysia</taxon>
        <taxon>Bombycoidea</taxon>
        <taxon>Sphingidae</taxon>
        <taxon>Sphinginae</taxon>
        <taxon>Sphingini</taxon>
        <taxon>Manduca</taxon>
    </lineage>
</organism>
<comment type="caution">
    <text evidence="1">The sequence shown here is derived from an EMBL/GenBank/DDBJ whole genome shotgun (WGS) entry which is preliminary data.</text>
</comment>
<protein>
    <submittedName>
        <fullName evidence="1">Uncharacterized protein</fullName>
    </submittedName>
</protein>
<dbReference type="EMBL" id="JH668866">
    <property type="protein sequence ID" value="KAG6462586.1"/>
    <property type="molecule type" value="Genomic_DNA"/>
</dbReference>